<dbReference type="GO" id="GO:0000428">
    <property type="term" value="C:DNA-directed RNA polymerase complex"/>
    <property type="evidence" value="ECO:0007669"/>
    <property type="project" value="UniProtKB-KW"/>
</dbReference>
<dbReference type="InterPro" id="IPR014724">
    <property type="entry name" value="RNA_pol_RPB2_OB-fold"/>
</dbReference>
<comment type="similarity">
    <text evidence="1 9">Belongs to the RNA polymerase beta chain family.</text>
</comment>
<evidence type="ECO:0000256" key="10">
    <source>
        <dbReference type="RuleBase" id="RU363031"/>
    </source>
</evidence>
<dbReference type="GO" id="GO:0003677">
    <property type="term" value="F:DNA binding"/>
    <property type="evidence" value="ECO:0007669"/>
    <property type="project" value="InterPro"/>
</dbReference>
<dbReference type="Pfam" id="PF04560">
    <property type="entry name" value="RNA_pol_Rpb2_7"/>
    <property type="match status" value="1"/>
</dbReference>
<evidence type="ECO:0000259" key="13">
    <source>
        <dbReference type="Pfam" id="PF04560"/>
    </source>
</evidence>
<feature type="region of interest" description="Disordered" evidence="11">
    <location>
        <begin position="1"/>
        <end position="43"/>
    </location>
</feature>
<evidence type="ECO:0000259" key="14">
    <source>
        <dbReference type="Pfam" id="PF04563"/>
    </source>
</evidence>
<evidence type="ECO:0000256" key="8">
    <source>
        <dbReference type="ARBA" id="ARBA00048552"/>
    </source>
</evidence>
<dbReference type="InterPro" id="IPR007644">
    <property type="entry name" value="RNA_pol_bsu_protrusion"/>
</dbReference>
<dbReference type="EMBL" id="MF125270">
    <property type="protein sequence ID" value="ASH98971.1"/>
    <property type="molecule type" value="Genomic_DNA"/>
</dbReference>
<feature type="compositionally biased region" description="Basic and acidic residues" evidence="11">
    <location>
        <begin position="365"/>
        <end position="390"/>
    </location>
</feature>
<feature type="domain" description="DNA-directed RNA polymerase subunit 2 hybrid-binding" evidence="12">
    <location>
        <begin position="747"/>
        <end position="894"/>
    </location>
</feature>
<feature type="domain" description="RNA polymerase beta subunit protrusion" evidence="14">
    <location>
        <begin position="100"/>
        <end position="470"/>
    </location>
</feature>
<reference evidence="16" key="1">
    <citation type="submission" date="2017-05" db="EMBL/GenBank/DDBJ databases">
        <title>Comparative genomics and virulence of Dutch common midwife toad ranaviruses.</title>
        <authorList>
            <person name="Saucedo B."/>
            <person name="Suarez N."/>
            <person name="Hughes J."/>
            <person name="van Beurden S.J."/>
        </authorList>
    </citation>
    <scope>NUCLEOTIDE SEQUENCE</scope>
    <source>
        <strain evidence="16">Pe/2016/Netherlands/UU3160714042</strain>
    </source>
</reference>
<protein>
    <recommendedName>
        <fullName evidence="10">DNA-directed RNA polymerase subunit beta</fullName>
        <ecNumber evidence="10">2.7.7.6</ecNumber>
    </recommendedName>
</protein>
<dbReference type="Gene3D" id="3.90.1800.10">
    <property type="entry name" value="RNA polymerase alpha subunit dimerisation domain"/>
    <property type="match status" value="1"/>
</dbReference>
<evidence type="ECO:0000256" key="9">
    <source>
        <dbReference type="RuleBase" id="RU000434"/>
    </source>
</evidence>
<dbReference type="GO" id="GO:0006351">
    <property type="term" value="P:DNA-templated transcription"/>
    <property type="evidence" value="ECO:0007669"/>
    <property type="project" value="InterPro"/>
</dbReference>
<dbReference type="GO" id="GO:0003899">
    <property type="term" value="F:DNA-directed RNA polymerase activity"/>
    <property type="evidence" value="ECO:0007669"/>
    <property type="project" value="UniProtKB-EC"/>
</dbReference>
<evidence type="ECO:0000256" key="7">
    <source>
        <dbReference type="ARBA" id="ARBA00023163"/>
    </source>
</evidence>
<keyword evidence="7 10" id="KW-0804">Transcription</keyword>
<dbReference type="Pfam" id="PF04565">
    <property type="entry name" value="RNA_pol_Rpb2_3"/>
    <property type="match status" value="1"/>
</dbReference>
<keyword evidence="4 10" id="KW-0548">Nucleotidyltransferase</keyword>
<evidence type="ECO:0000256" key="2">
    <source>
        <dbReference type="ARBA" id="ARBA00022478"/>
    </source>
</evidence>
<dbReference type="InterPro" id="IPR007120">
    <property type="entry name" value="DNA-dir_RNAP_su2_dom"/>
</dbReference>
<proteinExistence type="inferred from homology"/>
<keyword evidence="6" id="KW-0863">Zinc-finger</keyword>
<dbReference type="PROSITE" id="PS01166">
    <property type="entry name" value="RNA_POL_BETA"/>
    <property type="match status" value="1"/>
</dbReference>
<keyword evidence="6" id="KW-0862">Zinc</keyword>
<evidence type="ECO:0000256" key="11">
    <source>
        <dbReference type="SAM" id="MobiDB-lite"/>
    </source>
</evidence>
<dbReference type="InterPro" id="IPR007641">
    <property type="entry name" value="RNA_pol_Rpb2_7"/>
</dbReference>
<comment type="catalytic activity">
    <reaction evidence="8 10">
        <text>RNA(n) + a ribonucleoside 5'-triphosphate = RNA(n+1) + diphosphate</text>
        <dbReference type="Rhea" id="RHEA:21248"/>
        <dbReference type="Rhea" id="RHEA-COMP:14527"/>
        <dbReference type="Rhea" id="RHEA-COMP:17342"/>
        <dbReference type="ChEBI" id="CHEBI:33019"/>
        <dbReference type="ChEBI" id="CHEBI:61557"/>
        <dbReference type="ChEBI" id="CHEBI:140395"/>
        <dbReference type="EC" id="2.7.7.6"/>
    </reaction>
</comment>
<dbReference type="InterPro" id="IPR007121">
    <property type="entry name" value="RNA_pol_bsu_CS"/>
</dbReference>
<dbReference type="Pfam" id="PF00562">
    <property type="entry name" value="RNA_pol_Rpb2_6"/>
    <property type="match status" value="2"/>
</dbReference>
<dbReference type="SUPFAM" id="SSF64484">
    <property type="entry name" value="beta and beta-prime subunits of DNA dependent RNA-polymerase"/>
    <property type="match status" value="1"/>
</dbReference>
<dbReference type="Gene3D" id="2.40.270.10">
    <property type="entry name" value="DNA-directed RNA polymerase, subunit 2, domain 6"/>
    <property type="match status" value="1"/>
</dbReference>
<dbReference type="Proteomes" id="UP000316481">
    <property type="component" value="Segment"/>
</dbReference>
<feature type="domain" description="RNA polymerase Rpb2" evidence="15">
    <location>
        <begin position="519"/>
        <end position="578"/>
    </location>
</feature>
<keyword evidence="5" id="KW-0479">Metal-binding</keyword>
<dbReference type="PANTHER" id="PTHR20856">
    <property type="entry name" value="DNA-DIRECTED RNA POLYMERASE I SUBUNIT 2"/>
    <property type="match status" value="1"/>
</dbReference>
<evidence type="ECO:0000259" key="15">
    <source>
        <dbReference type="Pfam" id="PF04565"/>
    </source>
</evidence>
<dbReference type="Gene3D" id="2.40.50.150">
    <property type="match status" value="1"/>
</dbReference>
<feature type="domain" description="DNA-directed RNA polymerase subunit 2 hybrid-binding" evidence="12">
    <location>
        <begin position="934"/>
        <end position="1144"/>
    </location>
</feature>
<feature type="domain" description="RNA polymerase Rpb2" evidence="13">
    <location>
        <begin position="1146"/>
        <end position="1228"/>
    </location>
</feature>
<evidence type="ECO:0000256" key="4">
    <source>
        <dbReference type="ARBA" id="ARBA00022695"/>
    </source>
</evidence>
<dbReference type="Gene3D" id="3.90.1100.10">
    <property type="match status" value="2"/>
</dbReference>
<accession>A0A2D0XMS3</accession>
<dbReference type="InterPro" id="IPR037034">
    <property type="entry name" value="RNA_pol_Rpb2_2_sf"/>
</dbReference>
<dbReference type="GO" id="GO:0032549">
    <property type="term" value="F:ribonucleoside binding"/>
    <property type="evidence" value="ECO:0007669"/>
    <property type="project" value="InterPro"/>
</dbReference>
<dbReference type="EC" id="2.7.7.6" evidence="10"/>
<evidence type="ECO:0000256" key="5">
    <source>
        <dbReference type="ARBA" id="ARBA00022723"/>
    </source>
</evidence>
<evidence type="ECO:0000259" key="12">
    <source>
        <dbReference type="Pfam" id="PF00562"/>
    </source>
</evidence>
<feature type="compositionally biased region" description="Low complexity" evidence="11">
    <location>
        <begin position="701"/>
        <end position="710"/>
    </location>
</feature>
<feature type="region of interest" description="Disordered" evidence="11">
    <location>
        <begin position="360"/>
        <end position="390"/>
    </location>
</feature>
<evidence type="ECO:0000313" key="16">
    <source>
        <dbReference type="EMBL" id="ASH98971.1"/>
    </source>
</evidence>
<dbReference type="InterPro" id="IPR037033">
    <property type="entry name" value="DNA-dir_RNAP_su2_hyb_sf"/>
</dbReference>
<dbReference type="CDD" id="cd00653">
    <property type="entry name" value="RNA_pol_B_RPB2"/>
    <property type="match status" value="1"/>
</dbReference>
<evidence type="ECO:0000256" key="3">
    <source>
        <dbReference type="ARBA" id="ARBA00022679"/>
    </source>
</evidence>
<sequence>MSRGMTTEGASLTAAASSSASTWLTESTPSTPSTPSSSGSSYPALSTFSSCSNSASSPDEADPMSEMSPKISVASMILLKDMEEFLHLYVSSANMHPSNFVRHHIESFDDMLWNEFPAMVAREKPVSVKGYRVKFGTVRYEPPCPDGKPWEKLTPAMARRTDATYHSAAVCDLTVTDPKGLETVYPRLELCKIPVMVGSAVCWTRTEGSPLPGECPSDPGGYFIIKGKERVVVPHIRPAYDQPCVYKNGDGWLCEFRSVNRETRQTVLVQAKTDCRRKLEFSLPYIKQYVPVGLVFKALGKTAREAVAMCGLGSFSGDEVSCRTVHHQSMAALLMEQHVSAPEDPVADLAKHVPDGRSVYSKQAEGAKHAEGAKQAEGADRASVEEDRNAKGSKEDYVRHVLVGEIFLHGGDAAEHLGWMVKRMADAASGIGTCTDRDDLANKRVDATGPLIAFLLDGLLKQYVKLFVKSAGCQKNLCPYTVLQNSMVMTNSLHMCFATGNWTVKRLGPPSYVRVGVSQVLSNNNYGARVSHLRRIMHAVSFRGKNIRMRQLHSSHYGFLCPYETPEGEKVGIVLNMAEGAGFSLETPREVVLATVRLGKGLPGFFDGAPARLAWSGAAGSASVDVDGVLCGVTGDPVGFVREARLCLPGVSVVWKKVEREIHLLGCQGRFVRRVLDPEGIRGSGYDSPPAPEERDIEMDPAPSSSPSDSLPCPPGVYVCAQELSVCSLGDGEYADPPASEILTDAMSSVIPFYDHTQSPRNAYQSNMGKQAIGFPAVNCSDRYDATLHRLDYPQKSLVDSRSVKRLGFDEMAHGALPVVAIMTAGGFNQEDSVVLNASSLDRGLFSCVTYRTVSCADKRRTKYDSEVVCLPDWGLRNREWDYDLLGDDGVIDPSCAGALARRVEGKRKAAKRPAGQRTGGGPAGLCDALWIPAGTVLVGKVSHSLGPGGNPVRRDASLTVKQSEEGYLDRVTVDVDSDGKKLVKVRLRTPRHPEMGDKFASFTAQKGTCGAVLTQEDMPFDKDGVVPDLIINPHAFPSRMTVNYLLQMCFGTAACKLGKTYDATAFEREDVVRDIADAAKEAGIDCWDSVLHSGSTGRRLPTKIFMAPCPYQRLRHMVSGKMHSRTHGPTDALTRQPVAGRSREGGIKIGEMEQWCKISHGASESLKESVYDMSDKYEVPVCKECGRISDHFEYCRMCDATDVSLVKLPYTTKILFQELRSIGISIAFK</sequence>
<dbReference type="InterPro" id="IPR007645">
    <property type="entry name" value="RNA_pol_Rpb2_3"/>
</dbReference>
<gene>
    <name evidence="16" type="primary">orf46R</name>
</gene>
<dbReference type="InterPro" id="IPR015712">
    <property type="entry name" value="DNA-dir_RNA_pol_su2"/>
</dbReference>
<dbReference type="GO" id="GO:0008270">
    <property type="term" value="F:zinc ion binding"/>
    <property type="evidence" value="ECO:0007669"/>
    <property type="project" value="UniProtKB-KW"/>
</dbReference>
<evidence type="ECO:0000256" key="1">
    <source>
        <dbReference type="ARBA" id="ARBA00006835"/>
    </source>
</evidence>
<keyword evidence="3 10" id="KW-0808">Transferase</keyword>
<comment type="function">
    <text evidence="10">DNA-dependent RNA polymerase catalyzes the transcription of DNA into RNA using the four ribonucleoside triphosphates as substrates.</text>
</comment>
<name>A0A2D0XMS3_9VIRU</name>
<keyword evidence="2 10" id="KW-0240">DNA-directed RNA polymerase</keyword>
<evidence type="ECO:0000256" key="6">
    <source>
        <dbReference type="ARBA" id="ARBA00022771"/>
    </source>
</evidence>
<dbReference type="Gene3D" id="3.90.1110.10">
    <property type="entry name" value="RNA polymerase Rpb2, domain 2"/>
    <property type="match status" value="1"/>
</dbReference>
<organism evidence="16">
    <name type="scientific">Common midwife toad virus</name>
    <dbReference type="NCBI Taxonomy" id="540070"/>
    <lineage>
        <taxon>Viruses</taxon>
        <taxon>Varidnaviria</taxon>
        <taxon>Bamfordvirae</taxon>
        <taxon>Nucleocytoviricota</taxon>
        <taxon>Megaviricetes</taxon>
        <taxon>Pimascovirales</taxon>
        <taxon>Pimascovirales incertae sedis</taxon>
        <taxon>Iridoviridae</taxon>
        <taxon>Alphairidovirinae</taxon>
        <taxon>Ranavirus</taxon>
        <taxon>Ranavirus alytes1</taxon>
    </lineage>
</organism>
<dbReference type="Pfam" id="PF04563">
    <property type="entry name" value="RNA_pol_Rpb2_1"/>
    <property type="match status" value="1"/>
</dbReference>
<feature type="region of interest" description="Disordered" evidence="11">
    <location>
        <begin position="682"/>
        <end position="710"/>
    </location>
</feature>